<sequence>MSRFVIEQEFDIEAPAEVVWAVLTDFERYAEWNPFVVEARCDLRPGGAIDMKVKLLGPAQRQVEYIHAVEPGKGFSYNMKPFPLGGLSSLRSHTIIDLGDGRCHYSSHFHLQGWLMPVVRGLMRGALQRGFGSMSEALKTRAEHLAAS</sequence>
<dbReference type="Pfam" id="PF10604">
    <property type="entry name" value="Polyketide_cyc2"/>
    <property type="match status" value="1"/>
</dbReference>
<protein>
    <recommendedName>
        <fullName evidence="3">Polyketide cyclase/dehydrase</fullName>
    </recommendedName>
</protein>
<dbReference type="RefSeq" id="WP_083559157.1">
    <property type="nucleotide sequence ID" value="NZ_AQQV01000001.1"/>
</dbReference>
<dbReference type="OrthoDB" id="191189at2"/>
<dbReference type="SUPFAM" id="SSF55961">
    <property type="entry name" value="Bet v1-like"/>
    <property type="match status" value="1"/>
</dbReference>
<dbReference type="InterPro" id="IPR019587">
    <property type="entry name" value="Polyketide_cyclase/dehydratase"/>
</dbReference>
<evidence type="ECO:0000313" key="1">
    <source>
        <dbReference type="EMBL" id="ORE88525.1"/>
    </source>
</evidence>
<dbReference type="CDD" id="cd07822">
    <property type="entry name" value="SRPBCC_4"/>
    <property type="match status" value="1"/>
</dbReference>
<evidence type="ECO:0008006" key="3">
    <source>
        <dbReference type="Google" id="ProtNLM"/>
    </source>
</evidence>
<comment type="caution">
    <text evidence="1">The sequence shown here is derived from an EMBL/GenBank/DDBJ whole genome shotgun (WGS) entry which is preliminary data.</text>
</comment>
<dbReference type="AlphaFoldDB" id="A0A1Y1SFU2"/>
<reference evidence="1 2" key="1">
    <citation type="submission" date="2013-04" db="EMBL/GenBank/DDBJ databases">
        <title>Oceanococcus atlanticus 22II-S10r2 Genome Sequencing.</title>
        <authorList>
            <person name="Lai Q."/>
            <person name="Li G."/>
            <person name="Shao Z."/>
        </authorList>
    </citation>
    <scope>NUCLEOTIDE SEQUENCE [LARGE SCALE GENOMIC DNA]</scope>
    <source>
        <strain evidence="1 2">22II-S10r2</strain>
    </source>
</reference>
<dbReference type="STRING" id="1317117.ATO7_01580"/>
<gene>
    <name evidence="1" type="ORF">ATO7_01580</name>
</gene>
<dbReference type="EMBL" id="AQQV01000001">
    <property type="protein sequence ID" value="ORE88525.1"/>
    <property type="molecule type" value="Genomic_DNA"/>
</dbReference>
<evidence type="ECO:0000313" key="2">
    <source>
        <dbReference type="Proteomes" id="UP000192342"/>
    </source>
</evidence>
<dbReference type="Proteomes" id="UP000192342">
    <property type="component" value="Unassembled WGS sequence"/>
</dbReference>
<name>A0A1Y1SFU2_9GAMM</name>
<dbReference type="InterPro" id="IPR023393">
    <property type="entry name" value="START-like_dom_sf"/>
</dbReference>
<organism evidence="1 2">
    <name type="scientific">Oceanococcus atlanticus</name>
    <dbReference type="NCBI Taxonomy" id="1317117"/>
    <lineage>
        <taxon>Bacteria</taxon>
        <taxon>Pseudomonadati</taxon>
        <taxon>Pseudomonadota</taxon>
        <taxon>Gammaproteobacteria</taxon>
        <taxon>Chromatiales</taxon>
        <taxon>Oceanococcaceae</taxon>
        <taxon>Oceanococcus</taxon>
    </lineage>
</organism>
<accession>A0A1Y1SFU2</accession>
<proteinExistence type="predicted"/>
<dbReference type="Gene3D" id="3.30.530.20">
    <property type="match status" value="1"/>
</dbReference>
<keyword evidence="2" id="KW-1185">Reference proteome</keyword>